<protein>
    <submittedName>
        <fullName evidence="1">Uncharacterized protein</fullName>
    </submittedName>
</protein>
<gene>
    <name evidence="1" type="ORF">HMPREF9418_2917</name>
</gene>
<accession>A0AA36UFT9</accession>
<evidence type="ECO:0000313" key="2">
    <source>
        <dbReference type="Proteomes" id="UP000004982"/>
    </source>
</evidence>
<dbReference type="EMBL" id="AFQE01000151">
    <property type="protein sequence ID" value="EGQ74062.1"/>
    <property type="molecule type" value="Genomic_DNA"/>
</dbReference>
<comment type="caution">
    <text evidence="1">The sequence shown here is derived from an EMBL/GenBank/DDBJ whole genome shotgun (WGS) entry which is preliminary data.</text>
</comment>
<dbReference type="AlphaFoldDB" id="A0AA36UFT9"/>
<proteinExistence type="predicted"/>
<organism evidence="1 2">
    <name type="scientific">Neisseria macacae ATCC 33926</name>
    <dbReference type="NCBI Taxonomy" id="997348"/>
    <lineage>
        <taxon>Bacteria</taxon>
        <taxon>Pseudomonadati</taxon>
        <taxon>Pseudomonadota</taxon>
        <taxon>Betaproteobacteria</taxon>
        <taxon>Neisseriales</taxon>
        <taxon>Neisseriaceae</taxon>
        <taxon>Neisseria</taxon>
    </lineage>
</organism>
<evidence type="ECO:0000313" key="1">
    <source>
        <dbReference type="EMBL" id="EGQ74062.1"/>
    </source>
</evidence>
<dbReference type="Proteomes" id="UP000004982">
    <property type="component" value="Unassembled WGS sequence"/>
</dbReference>
<name>A0AA36UFT9_9NEIS</name>
<reference evidence="1 2" key="1">
    <citation type="submission" date="2011-05" db="EMBL/GenBank/DDBJ databases">
        <authorList>
            <person name="Muzny D."/>
            <person name="Qin X."/>
            <person name="Deng J."/>
            <person name="Jiang H."/>
            <person name="Liu Y."/>
            <person name="Qu J."/>
            <person name="Song X.-Z."/>
            <person name="Zhang L."/>
            <person name="Thornton R."/>
            <person name="Coyle M."/>
            <person name="Francisco L."/>
            <person name="Jackson L."/>
            <person name="Javaid M."/>
            <person name="Korchina V."/>
            <person name="Kovar C."/>
            <person name="Mata R."/>
            <person name="Mathew T."/>
            <person name="Ngo R."/>
            <person name="Nguyen L."/>
            <person name="Nguyen N."/>
            <person name="Okwuonu G."/>
            <person name="Ongeri F."/>
            <person name="Pham C."/>
            <person name="Simmons D."/>
            <person name="Wilczek-Boney K."/>
            <person name="Hale W."/>
            <person name="Jakkamsetti A."/>
            <person name="Pham P."/>
            <person name="Ruth R."/>
            <person name="San Lucas F."/>
            <person name="Warren J."/>
            <person name="Zhang J."/>
            <person name="Zhao Z."/>
            <person name="Zhou C."/>
            <person name="Zhu D."/>
            <person name="Lee S."/>
            <person name="Bess C."/>
            <person name="Blankenburg K."/>
            <person name="Forbes L."/>
            <person name="Fu Q."/>
            <person name="Gubbala S."/>
            <person name="Hirani K."/>
            <person name="Jayaseelan J.C."/>
            <person name="Lara F."/>
            <person name="Munidasa M."/>
            <person name="Palculict T."/>
            <person name="Patil S."/>
            <person name="Pu L.-L."/>
            <person name="Saada N."/>
            <person name="Tang L."/>
            <person name="Weissenberger G."/>
            <person name="Zhu Y."/>
            <person name="Hemphill L."/>
            <person name="Shang Y."/>
            <person name="Youmans B."/>
            <person name="Ayvaz T."/>
            <person name="Ross M."/>
            <person name="Santibanez J."/>
            <person name="Aqrawi P."/>
            <person name="Gross S."/>
            <person name="Joshi V."/>
            <person name="Fowler G."/>
            <person name="Nazareth L."/>
            <person name="Reid J."/>
            <person name="Worley K."/>
            <person name="Petrosino J."/>
            <person name="Highlander S."/>
            <person name="Gibbs R."/>
        </authorList>
    </citation>
    <scope>NUCLEOTIDE SEQUENCE [LARGE SCALE GENOMIC DNA]</scope>
    <source>
        <strain evidence="1 2">ATCC 33926</strain>
    </source>
</reference>
<sequence>MKAKQRSSENPKQGFQTTFFYIGLNGRRKGSNMLGFSNTRLTQNAKICFQTTLQSCPTIFCGKIQPCSTWSVRVFKLKKFQAS</sequence>